<name>A0A232M725_9EURO</name>
<feature type="domain" description="Glycosyltransferase 2-like" evidence="3">
    <location>
        <begin position="511"/>
        <end position="724"/>
    </location>
</feature>
<dbReference type="SUPFAM" id="SSF53448">
    <property type="entry name" value="Nucleotide-diphospho-sugar transferases"/>
    <property type="match status" value="1"/>
</dbReference>
<keyword evidence="6" id="KW-1185">Reference proteome</keyword>
<evidence type="ECO:0000256" key="2">
    <source>
        <dbReference type="SAM" id="Phobius"/>
    </source>
</evidence>
<dbReference type="Pfam" id="PF25550">
    <property type="entry name" value="DUF7928"/>
    <property type="match status" value="1"/>
</dbReference>
<dbReference type="InterPro" id="IPR029044">
    <property type="entry name" value="Nucleotide-diphossugar_trans"/>
</dbReference>
<evidence type="ECO:0000259" key="3">
    <source>
        <dbReference type="Pfam" id="PF13632"/>
    </source>
</evidence>
<sequence>MASNDLESQMDSQASSRTSDSRPATQLRIENRLTTASIDEASKFKAMIKYLHGRLVASQWLPNDLEYDCRGVLLRKSRGIYISEPEDIPPMLLGAVQKINAEVAFTMATETTKVLFSLLQPHQRELILPNGSHLQVIDSIVDIATSPASFVKKYQYAALVREERILLVWHDELDKILLHAADLEGRLLSLVWGTSSSLFPTNTPYRSSQLSFVTTPSESVVHVPLDAKLEPTELITEVAPISDEEAAKGVDSLDRPVALTSSIFVGLGVFLVIVLLLGFNTSNLLFECLVDGTWIRMAFMAIVPFFMLLSSFFFFVVFGNLFQALGPIKTVKLNSRFHSPVKPNLSRIYSQGFSPPRITIQMPVYTESLNGVIIPTIASLKAAISHYESHGGTANIFVNDDGLAYLNEEKALERMNFYHDNNISWVARPKNNDESGYIRKGKFKKASNMNFALNVANRVEDELLSLLQETLEKTDMIDAIEEEALYCRALDRILETDARVRASGDIRIGELILIVDSDTRVPKDCLFYGAAEMFLSPEVAILQHSTGVMQVSRDYFENGITFFTNLIYSAIRFAVGSGEVAPFVGHNAFLRWKAVQAVGKDDPDGYVAYWSESHVSEDFDIALRLQIQGNVVRLASYHGDEFKEGVSLTIYDELARWEKYAYGCNELVFNPFFTWLWRGPFSKLFLTFLWSNIHLSSKLTILGYISSYYALSSGFPLTVLNYFLVGWFNGDIDKFYMQSWKVFLSLLVVFTGMGNVCLAILRYRLGEKGLWAALLENFKWAFLFAVFFGGLSFHLNLALLAHMFSINMQWGTTAKEKDDSNFFKEIPKIFKSFKWMYAFVIPFFGVMIFLGAFAPRGWEVVEVAAIVPLSVMLVSHALLPFILNPSLMVFNY</sequence>
<keyword evidence="2" id="KW-0472">Membrane</keyword>
<feature type="transmembrane region" description="Helical" evidence="2">
    <location>
        <begin position="860"/>
        <end position="883"/>
    </location>
</feature>
<dbReference type="Proteomes" id="UP000243515">
    <property type="component" value="Unassembled WGS sequence"/>
</dbReference>
<accession>A0A232M725</accession>
<evidence type="ECO:0000259" key="4">
    <source>
        <dbReference type="Pfam" id="PF25550"/>
    </source>
</evidence>
<dbReference type="InterPro" id="IPR057688">
    <property type="entry name" value="DUF7928"/>
</dbReference>
<feature type="compositionally biased region" description="Polar residues" evidence="1">
    <location>
        <begin position="1"/>
        <end position="24"/>
    </location>
</feature>
<dbReference type="PANTHER" id="PTHR35408">
    <property type="entry name" value="CHROMOSOME 15, WHOLE GENOME SHOTGUN SEQUENCE"/>
    <property type="match status" value="1"/>
</dbReference>
<protein>
    <submittedName>
        <fullName evidence="5">Uncharacterized protein</fullName>
    </submittedName>
</protein>
<feature type="region of interest" description="Disordered" evidence="1">
    <location>
        <begin position="1"/>
        <end position="27"/>
    </location>
</feature>
<gene>
    <name evidence="5" type="ORF">Egran_00322</name>
</gene>
<feature type="transmembrane region" description="Helical" evidence="2">
    <location>
        <begin position="835"/>
        <end position="854"/>
    </location>
</feature>
<feature type="domain" description="DUF7928" evidence="4">
    <location>
        <begin position="43"/>
        <end position="197"/>
    </location>
</feature>
<feature type="transmembrane region" description="Helical" evidence="2">
    <location>
        <begin position="711"/>
        <end position="730"/>
    </location>
</feature>
<evidence type="ECO:0000313" key="5">
    <source>
        <dbReference type="EMBL" id="OXV11917.1"/>
    </source>
</evidence>
<comment type="caution">
    <text evidence="5">The sequence shown here is derived from an EMBL/GenBank/DDBJ whole genome shotgun (WGS) entry which is preliminary data.</text>
</comment>
<proteinExistence type="predicted"/>
<dbReference type="AlphaFoldDB" id="A0A232M725"/>
<keyword evidence="2" id="KW-1133">Transmembrane helix</keyword>
<dbReference type="InterPro" id="IPR001173">
    <property type="entry name" value="Glyco_trans_2-like"/>
</dbReference>
<organism evidence="5 6">
    <name type="scientific">Elaphomyces granulatus</name>
    <dbReference type="NCBI Taxonomy" id="519963"/>
    <lineage>
        <taxon>Eukaryota</taxon>
        <taxon>Fungi</taxon>
        <taxon>Dikarya</taxon>
        <taxon>Ascomycota</taxon>
        <taxon>Pezizomycotina</taxon>
        <taxon>Eurotiomycetes</taxon>
        <taxon>Eurotiomycetidae</taxon>
        <taxon>Eurotiales</taxon>
        <taxon>Elaphomycetaceae</taxon>
        <taxon>Elaphomyces</taxon>
    </lineage>
</organism>
<feature type="transmembrane region" description="Helical" evidence="2">
    <location>
        <begin position="742"/>
        <end position="761"/>
    </location>
</feature>
<reference evidence="5 6" key="1">
    <citation type="journal article" date="2015" name="Environ. Microbiol.">
        <title>Metagenome sequence of Elaphomyces granulatus from sporocarp tissue reveals Ascomycota ectomycorrhizal fingerprints of genome expansion and a Proteobacteria-rich microbiome.</title>
        <authorList>
            <person name="Quandt C.A."/>
            <person name="Kohler A."/>
            <person name="Hesse C.N."/>
            <person name="Sharpton T.J."/>
            <person name="Martin F."/>
            <person name="Spatafora J.W."/>
        </authorList>
    </citation>
    <scope>NUCLEOTIDE SEQUENCE [LARGE SCALE GENOMIC DNA]</scope>
    <source>
        <strain evidence="5 6">OSC145934</strain>
    </source>
</reference>
<keyword evidence="2" id="KW-0812">Transmembrane</keyword>
<feature type="transmembrane region" description="Helical" evidence="2">
    <location>
        <begin position="781"/>
        <end position="801"/>
    </location>
</feature>
<dbReference type="Gene3D" id="3.90.550.10">
    <property type="entry name" value="Spore Coat Polysaccharide Biosynthesis Protein SpsA, Chain A"/>
    <property type="match status" value="1"/>
</dbReference>
<evidence type="ECO:0000256" key="1">
    <source>
        <dbReference type="SAM" id="MobiDB-lite"/>
    </source>
</evidence>
<dbReference type="EMBL" id="NPHW01002229">
    <property type="protein sequence ID" value="OXV11917.1"/>
    <property type="molecule type" value="Genomic_DNA"/>
</dbReference>
<dbReference type="PANTHER" id="PTHR35408:SF2">
    <property type="entry name" value="GLYCOSYLTRANSFERASE 2-LIKE DOMAIN-CONTAINING PROTEIN"/>
    <property type="match status" value="1"/>
</dbReference>
<feature type="transmembrane region" description="Helical" evidence="2">
    <location>
        <begin position="257"/>
        <end position="279"/>
    </location>
</feature>
<dbReference type="Pfam" id="PF13632">
    <property type="entry name" value="Glyco_trans_2_3"/>
    <property type="match status" value="1"/>
</dbReference>
<evidence type="ECO:0000313" key="6">
    <source>
        <dbReference type="Proteomes" id="UP000243515"/>
    </source>
</evidence>
<dbReference type="OrthoDB" id="38531at2759"/>
<feature type="transmembrane region" description="Helical" evidence="2">
    <location>
        <begin position="299"/>
        <end position="322"/>
    </location>
</feature>